<gene>
    <name evidence="6" type="ORF">IAI61_22495</name>
</gene>
<feature type="domain" description="HTH lysR-type" evidence="5">
    <location>
        <begin position="1"/>
        <end position="58"/>
    </location>
</feature>
<evidence type="ECO:0000313" key="7">
    <source>
        <dbReference type="Proteomes" id="UP001518989"/>
    </source>
</evidence>
<evidence type="ECO:0000256" key="1">
    <source>
        <dbReference type="ARBA" id="ARBA00009437"/>
    </source>
</evidence>
<dbReference type="Proteomes" id="UP001518989">
    <property type="component" value="Unassembled WGS sequence"/>
</dbReference>
<protein>
    <submittedName>
        <fullName evidence="6">LysR family transcriptional regulator</fullName>
    </submittedName>
</protein>
<dbReference type="PANTHER" id="PTHR30126:SF39">
    <property type="entry name" value="HTH-TYPE TRANSCRIPTIONAL REGULATOR CYSL"/>
    <property type="match status" value="1"/>
</dbReference>
<dbReference type="PANTHER" id="PTHR30126">
    <property type="entry name" value="HTH-TYPE TRANSCRIPTIONAL REGULATOR"/>
    <property type="match status" value="1"/>
</dbReference>
<dbReference type="InterPro" id="IPR036388">
    <property type="entry name" value="WH-like_DNA-bd_sf"/>
</dbReference>
<keyword evidence="3" id="KW-0238">DNA-binding</keyword>
<dbReference type="Pfam" id="PF03466">
    <property type="entry name" value="LysR_substrate"/>
    <property type="match status" value="1"/>
</dbReference>
<reference evidence="6 7" key="1">
    <citation type="submission" date="2020-09" db="EMBL/GenBank/DDBJ databases">
        <title>Roseomonas.</title>
        <authorList>
            <person name="Zhu W."/>
        </authorList>
    </citation>
    <scope>NUCLEOTIDE SEQUENCE [LARGE SCALE GENOMIC DNA]</scope>
    <source>
        <strain evidence="6 7">573</strain>
    </source>
</reference>
<dbReference type="Gene3D" id="1.10.10.10">
    <property type="entry name" value="Winged helix-like DNA-binding domain superfamily/Winged helix DNA-binding domain"/>
    <property type="match status" value="1"/>
</dbReference>
<dbReference type="InterPro" id="IPR005119">
    <property type="entry name" value="LysR_subst-bd"/>
</dbReference>
<dbReference type="CDD" id="cd08420">
    <property type="entry name" value="PBP2_CysL_like"/>
    <property type="match status" value="1"/>
</dbReference>
<dbReference type="InterPro" id="IPR036390">
    <property type="entry name" value="WH_DNA-bd_sf"/>
</dbReference>
<dbReference type="PROSITE" id="PS50931">
    <property type="entry name" value="HTH_LYSR"/>
    <property type="match status" value="1"/>
</dbReference>
<comment type="caution">
    <text evidence="6">The sequence shown here is derived from an EMBL/GenBank/DDBJ whole genome shotgun (WGS) entry which is preliminary data.</text>
</comment>
<comment type="similarity">
    <text evidence="1">Belongs to the LysR transcriptional regulatory family.</text>
</comment>
<keyword evidence="2" id="KW-0805">Transcription regulation</keyword>
<dbReference type="InterPro" id="IPR000847">
    <property type="entry name" value="LysR_HTH_N"/>
</dbReference>
<evidence type="ECO:0000259" key="5">
    <source>
        <dbReference type="PROSITE" id="PS50931"/>
    </source>
</evidence>
<proteinExistence type="inferred from homology"/>
<dbReference type="Gene3D" id="3.40.190.290">
    <property type="match status" value="1"/>
</dbReference>
<evidence type="ECO:0000313" key="6">
    <source>
        <dbReference type="EMBL" id="MBO1081802.1"/>
    </source>
</evidence>
<dbReference type="EMBL" id="JACTNG010000022">
    <property type="protein sequence ID" value="MBO1081802.1"/>
    <property type="molecule type" value="Genomic_DNA"/>
</dbReference>
<accession>A0ABS3KWE9</accession>
<evidence type="ECO:0000256" key="4">
    <source>
        <dbReference type="ARBA" id="ARBA00023163"/>
    </source>
</evidence>
<keyword evidence="7" id="KW-1185">Reference proteome</keyword>
<sequence length="299" mass="31530">MTPEQLRVFVAVAERQHVTRAAEALHLAQSAASAAIAALEQRHGVPLFHRVGRGIELTEEGHAFLPEARAVLARIEAAELALAELGGLVRGTLPIMASQTVSGYWLPRHLVGFRRVYPGVTVRLSIGNTAQVAAAVRGGTAEIGFVEGALDDPELEGLTVATDQLLLVVGPDHPWVEAPPDTVTALAEAGAGDWVLRELGSGTRSAFEASLREAGLDPAALDVALELPSNEAVRAAVEAGMGATVISASVAAPSIEAGLLHHVTLPMPQRAFRAVWHRERRRSRAAGALLDLIHAPNPR</sequence>
<dbReference type="RefSeq" id="WP_207419988.1">
    <property type="nucleotide sequence ID" value="NZ_CP061183.1"/>
</dbReference>
<dbReference type="Pfam" id="PF00126">
    <property type="entry name" value="HTH_1"/>
    <property type="match status" value="1"/>
</dbReference>
<organism evidence="6 7">
    <name type="scientific">Roseomonas haemaphysalidis</name>
    <dbReference type="NCBI Taxonomy" id="2768162"/>
    <lineage>
        <taxon>Bacteria</taxon>
        <taxon>Pseudomonadati</taxon>
        <taxon>Pseudomonadota</taxon>
        <taxon>Alphaproteobacteria</taxon>
        <taxon>Acetobacterales</taxon>
        <taxon>Roseomonadaceae</taxon>
        <taxon>Roseomonas</taxon>
    </lineage>
</organism>
<evidence type="ECO:0000256" key="2">
    <source>
        <dbReference type="ARBA" id="ARBA00023015"/>
    </source>
</evidence>
<evidence type="ECO:0000256" key="3">
    <source>
        <dbReference type="ARBA" id="ARBA00023125"/>
    </source>
</evidence>
<dbReference type="SUPFAM" id="SSF46785">
    <property type="entry name" value="Winged helix' DNA-binding domain"/>
    <property type="match status" value="1"/>
</dbReference>
<keyword evidence="4" id="KW-0804">Transcription</keyword>
<name>A0ABS3KWE9_9PROT</name>
<dbReference type="SUPFAM" id="SSF53850">
    <property type="entry name" value="Periplasmic binding protein-like II"/>
    <property type="match status" value="1"/>
</dbReference>
<dbReference type="PRINTS" id="PR00039">
    <property type="entry name" value="HTHLYSR"/>
</dbReference>